<dbReference type="OrthoDB" id="640499at2"/>
<comment type="caution">
    <text evidence="1">The sequence shown here is derived from an EMBL/GenBank/DDBJ whole genome shotgun (WGS) entry which is preliminary data.</text>
</comment>
<dbReference type="RefSeq" id="WP_146884404.1">
    <property type="nucleotide sequence ID" value="NZ_BJXB01000008.1"/>
</dbReference>
<dbReference type="EMBL" id="BJXB01000008">
    <property type="protein sequence ID" value="GEM46600.1"/>
    <property type="molecule type" value="Genomic_DNA"/>
</dbReference>
<reference evidence="1 2" key="1">
    <citation type="submission" date="2019-07" db="EMBL/GenBank/DDBJ databases">
        <title>Whole genome shotgun sequence of Deinococcus cellulosilyticus NBRC 106333.</title>
        <authorList>
            <person name="Hosoyama A."/>
            <person name="Uohara A."/>
            <person name="Ohji S."/>
            <person name="Ichikawa N."/>
        </authorList>
    </citation>
    <scope>NUCLEOTIDE SEQUENCE [LARGE SCALE GENOMIC DNA]</scope>
    <source>
        <strain evidence="1 2">NBRC 106333</strain>
    </source>
</reference>
<protein>
    <submittedName>
        <fullName evidence="1">Uncharacterized protein</fullName>
    </submittedName>
</protein>
<evidence type="ECO:0000313" key="1">
    <source>
        <dbReference type="EMBL" id="GEM46600.1"/>
    </source>
</evidence>
<proteinExistence type="predicted"/>
<evidence type="ECO:0000313" key="2">
    <source>
        <dbReference type="Proteomes" id="UP000321306"/>
    </source>
</evidence>
<organism evidence="1 2">
    <name type="scientific">Deinococcus cellulosilyticus (strain DSM 18568 / NBRC 106333 / KACC 11606 / 5516J-15)</name>
    <dbReference type="NCBI Taxonomy" id="1223518"/>
    <lineage>
        <taxon>Bacteria</taxon>
        <taxon>Thermotogati</taxon>
        <taxon>Deinococcota</taxon>
        <taxon>Deinococci</taxon>
        <taxon>Deinococcales</taxon>
        <taxon>Deinococcaceae</taxon>
        <taxon>Deinococcus</taxon>
    </lineage>
</organism>
<accession>A0A511N158</accession>
<dbReference type="Pfam" id="PF19875">
    <property type="entry name" value="DUF6348"/>
    <property type="match status" value="1"/>
</dbReference>
<dbReference type="InterPro" id="IPR045929">
    <property type="entry name" value="DUF6348"/>
</dbReference>
<gene>
    <name evidence="1" type="ORF">DC3_22350</name>
</gene>
<dbReference type="Proteomes" id="UP000321306">
    <property type="component" value="Unassembled WGS sequence"/>
</dbReference>
<name>A0A511N158_DEIC1</name>
<dbReference type="AlphaFoldDB" id="A0A511N158"/>
<keyword evidence="2" id="KW-1185">Reference proteome</keyword>
<sequence length="258" mass="30551">MSEKWIAESLRQMFPAMQVRVRESDVTFSLPGMKGSVREFARQEHPTMVQVGLEFRVFLERYPQSGPLSERITEFGQDAQEAIHEGCRNWRNAMYEVLWQCVENMEPEYQVFSLNAEFGLLRTWKVYVGTPQVRAPKPETRAAVLSHFHSQPWVELVNQRAIPTDFTEFGVYDWRLVMHSMEGNEPFVECLLNGEPWELGVEAVQEHTLKPRGPFKLFKVHFIFVPDEQKVLQAGEMRHFIAQMQTRRRQWWQFWKKD</sequence>